<dbReference type="OrthoDB" id="6115147at2"/>
<dbReference type="STRING" id="1122198.SAMN02745729_104196"/>
<reference evidence="2" key="1">
    <citation type="submission" date="2016-10" db="EMBL/GenBank/DDBJ databases">
        <authorList>
            <person name="Varghese N."/>
            <person name="Submissions S."/>
        </authorList>
    </citation>
    <scope>NUCLEOTIDE SEQUENCE [LARGE SCALE GENOMIC DNA]</scope>
    <source>
        <strain evidence="2">DSM 11526</strain>
    </source>
</reference>
<protein>
    <submittedName>
        <fullName evidence="1">Uncharacterized protein</fullName>
    </submittedName>
</protein>
<dbReference type="EMBL" id="FNRJ01000004">
    <property type="protein sequence ID" value="SEA55746.1"/>
    <property type="molecule type" value="Genomic_DNA"/>
</dbReference>
<sequence length="221" mass="25374">MIIRVLPQLESREEWLAFCRRETPYCLIDQPSCLVDFQTHFLQLTLFETVPEVRYTLGSRRTMEPAWQLIKGCNWSLTRLIEGLASLDFGSNVRDNGLLGLGGDLSARRSFPRDRHLHSPASSRLLPPLKQLPQQWNSHTLSCLLANEQFRDWRDEQEEASLSAAGILLDMLDQPEQWSGRPFGPRLQLFYRNQVLTSLIPALDRQPSEPTRRGLLAAPPR</sequence>
<accession>A0A1H4C5W8</accession>
<dbReference type="RefSeq" id="WP_091825036.1">
    <property type="nucleotide sequence ID" value="NZ_FNRJ01000004.1"/>
</dbReference>
<gene>
    <name evidence="1" type="ORF">SAMN02745729_104196</name>
</gene>
<evidence type="ECO:0000313" key="1">
    <source>
        <dbReference type="EMBL" id="SEA55746.1"/>
    </source>
</evidence>
<dbReference type="Proteomes" id="UP000242469">
    <property type="component" value="Unassembled WGS sequence"/>
</dbReference>
<organism evidence="1 2">
    <name type="scientific">Marinobacterium iners DSM 11526</name>
    <dbReference type="NCBI Taxonomy" id="1122198"/>
    <lineage>
        <taxon>Bacteria</taxon>
        <taxon>Pseudomonadati</taxon>
        <taxon>Pseudomonadota</taxon>
        <taxon>Gammaproteobacteria</taxon>
        <taxon>Oceanospirillales</taxon>
        <taxon>Oceanospirillaceae</taxon>
        <taxon>Marinobacterium</taxon>
    </lineage>
</organism>
<evidence type="ECO:0000313" key="2">
    <source>
        <dbReference type="Proteomes" id="UP000242469"/>
    </source>
</evidence>
<name>A0A1H4C5W8_9GAMM</name>
<proteinExistence type="predicted"/>
<keyword evidence="2" id="KW-1185">Reference proteome</keyword>
<dbReference type="AlphaFoldDB" id="A0A1H4C5W8"/>